<dbReference type="OrthoDB" id="941624at2759"/>
<proteinExistence type="inferred from homology"/>
<evidence type="ECO:0000313" key="4">
    <source>
        <dbReference type="Proteomes" id="UP000481861"/>
    </source>
</evidence>
<comment type="similarity">
    <text evidence="1">Belongs to the TRAPP small subunits family. BET3 subfamily.</text>
</comment>
<protein>
    <submittedName>
        <fullName evidence="3">Transport protein particle component</fullName>
    </submittedName>
</protein>
<dbReference type="Gene3D" id="3.30.1380.20">
    <property type="entry name" value="Trafficking protein particle complex subunit 3"/>
    <property type="match status" value="1"/>
</dbReference>
<sequence>MTCEIPVRDQPRLHGPRAPHPPNDPTHHPYNDPTSTLVSATALDFLLIELVPMAYRITADLALREDDWVTSSNTVGGGLKPPGSGSGADDTSSAMGGKGGDSGTGGGAGGTGTVDEEDAREAVFHRLETLGYRVGLGVVERFSRDKPRPTSPLDVIKFLCKDLWTLLFRKQIDNLKTNHRGIYVLTDNAFKPLSRMSFDTKKYDAAVQAAAQAAHGGDPALGPDASTLARAQPFLYFPAGLIRGSLAALGIVATVQAESSGLPAATFQIRTVGAKA</sequence>
<name>A0A7C8I1C3_9PLEO</name>
<reference evidence="3 4" key="1">
    <citation type="submission" date="2020-01" db="EMBL/GenBank/DDBJ databases">
        <authorList>
            <consortium name="DOE Joint Genome Institute"/>
            <person name="Haridas S."/>
            <person name="Albert R."/>
            <person name="Binder M."/>
            <person name="Bloem J."/>
            <person name="Labutti K."/>
            <person name="Salamov A."/>
            <person name="Andreopoulos B."/>
            <person name="Baker S.E."/>
            <person name="Barry K."/>
            <person name="Bills G."/>
            <person name="Bluhm B.H."/>
            <person name="Cannon C."/>
            <person name="Castanera R."/>
            <person name="Culley D.E."/>
            <person name="Daum C."/>
            <person name="Ezra D."/>
            <person name="Gonzalez J.B."/>
            <person name="Henrissat B."/>
            <person name="Kuo A."/>
            <person name="Liang C."/>
            <person name="Lipzen A."/>
            <person name="Lutzoni F."/>
            <person name="Magnuson J."/>
            <person name="Mondo S."/>
            <person name="Nolan M."/>
            <person name="Ohm R."/>
            <person name="Pangilinan J."/>
            <person name="Park H.-J.H."/>
            <person name="Ramirez L."/>
            <person name="Alfaro M."/>
            <person name="Sun H."/>
            <person name="Tritt A."/>
            <person name="Yoshinaga Y."/>
            <person name="Zwiers L.-H.L."/>
            <person name="Turgeon B.G."/>
            <person name="Goodwin S.B."/>
            <person name="Spatafora J.W."/>
            <person name="Crous P.W."/>
            <person name="Grigoriev I.V."/>
        </authorList>
    </citation>
    <scope>NUCLEOTIDE SEQUENCE [LARGE SCALE GENOMIC DNA]</scope>
    <source>
        <strain evidence="3 4">CBS 611.86</strain>
    </source>
</reference>
<dbReference type="InterPro" id="IPR024096">
    <property type="entry name" value="NO_sig/Golgi_transp_ligand-bd"/>
</dbReference>
<dbReference type="GO" id="GO:0005801">
    <property type="term" value="C:cis-Golgi network"/>
    <property type="evidence" value="ECO:0007669"/>
    <property type="project" value="TreeGrafter"/>
</dbReference>
<feature type="compositionally biased region" description="Basic and acidic residues" evidence="2">
    <location>
        <begin position="1"/>
        <end position="12"/>
    </location>
</feature>
<evidence type="ECO:0000256" key="1">
    <source>
        <dbReference type="ARBA" id="ARBA00006218"/>
    </source>
</evidence>
<dbReference type="InterPro" id="IPR007194">
    <property type="entry name" value="TRAPP_component"/>
</dbReference>
<gene>
    <name evidence="3" type="ORF">BDV95DRAFT_631739</name>
</gene>
<feature type="region of interest" description="Disordered" evidence="2">
    <location>
        <begin position="1"/>
        <end position="33"/>
    </location>
</feature>
<dbReference type="AlphaFoldDB" id="A0A7C8I1C3"/>
<dbReference type="PANTHER" id="PTHR12817">
    <property type="entry name" value="TRAFFICKING PROTEIN PARTICLE COMPLEX SUBUNIT 6B"/>
    <property type="match status" value="1"/>
</dbReference>
<dbReference type="Pfam" id="PF04051">
    <property type="entry name" value="TRAPP"/>
    <property type="match status" value="1"/>
</dbReference>
<comment type="caution">
    <text evidence="3">The sequence shown here is derived from an EMBL/GenBank/DDBJ whole genome shotgun (WGS) entry which is preliminary data.</text>
</comment>
<dbReference type="GO" id="GO:0030008">
    <property type="term" value="C:TRAPP complex"/>
    <property type="evidence" value="ECO:0007669"/>
    <property type="project" value="TreeGrafter"/>
</dbReference>
<dbReference type="GO" id="GO:0005802">
    <property type="term" value="C:trans-Golgi network"/>
    <property type="evidence" value="ECO:0007669"/>
    <property type="project" value="TreeGrafter"/>
</dbReference>
<feature type="region of interest" description="Disordered" evidence="2">
    <location>
        <begin position="71"/>
        <end position="114"/>
    </location>
</feature>
<organism evidence="3 4">
    <name type="scientific">Massariosphaeria phaeospora</name>
    <dbReference type="NCBI Taxonomy" id="100035"/>
    <lineage>
        <taxon>Eukaryota</taxon>
        <taxon>Fungi</taxon>
        <taxon>Dikarya</taxon>
        <taxon>Ascomycota</taxon>
        <taxon>Pezizomycotina</taxon>
        <taxon>Dothideomycetes</taxon>
        <taxon>Pleosporomycetidae</taxon>
        <taxon>Pleosporales</taxon>
        <taxon>Pleosporales incertae sedis</taxon>
        <taxon>Massariosphaeria</taxon>
    </lineage>
</organism>
<evidence type="ECO:0000256" key="2">
    <source>
        <dbReference type="SAM" id="MobiDB-lite"/>
    </source>
</evidence>
<feature type="compositionally biased region" description="Gly residues" evidence="2">
    <location>
        <begin position="96"/>
        <end position="112"/>
    </location>
</feature>
<evidence type="ECO:0000313" key="3">
    <source>
        <dbReference type="EMBL" id="KAF2866606.1"/>
    </source>
</evidence>
<dbReference type="Proteomes" id="UP000481861">
    <property type="component" value="Unassembled WGS sequence"/>
</dbReference>
<feature type="compositionally biased region" description="Gly residues" evidence="2">
    <location>
        <begin position="75"/>
        <end position="86"/>
    </location>
</feature>
<dbReference type="SUPFAM" id="SSF111126">
    <property type="entry name" value="Ligand-binding domain in the NO signalling and Golgi transport"/>
    <property type="match status" value="1"/>
</dbReference>
<dbReference type="CDD" id="cd14944">
    <property type="entry name" value="TRAPPC6A_Trs33"/>
    <property type="match status" value="1"/>
</dbReference>
<dbReference type="PANTHER" id="PTHR12817:SF0">
    <property type="entry name" value="GEO08327P1"/>
    <property type="match status" value="1"/>
</dbReference>
<accession>A0A7C8I1C3</accession>
<dbReference type="GO" id="GO:0006888">
    <property type="term" value="P:endoplasmic reticulum to Golgi vesicle-mediated transport"/>
    <property type="evidence" value="ECO:0007669"/>
    <property type="project" value="TreeGrafter"/>
</dbReference>
<dbReference type="InterPro" id="IPR037992">
    <property type="entry name" value="TRAPPC6/Trs33"/>
</dbReference>
<keyword evidence="4" id="KW-1185">Reference proteome</keyword>
<dbReference type="EMBL" id="JAADJZ010000027">
    <property type="protein sequence ID" value="KAF2866606.1"/>
    <property type="molecule type" value="Genomic_DNA"/>
</dbReference>